<proteinExistence type="predicted"/>
<name>A0A2A6CNF9_PRIPA</name>
<sequence>MLTSPPVLRNAAQKLRPTSSLNIKEPYRQHTASLLSLLFYNPFYSTSSTMEQTIMFGYAAFMALLVLATLGLSIGNLIIILEVRDREYPTFNCSSLLE</sequence>
<organism evidence="1 2">
    <name type="scientific">Pristionchus pacificus</name>
    <name type="common">Parasitic nematode worm</name>
    <dbReference type="NCBI Taxonomy" id="54126"/>
    <lineage>
        <taxon>Eukaryota</taxon>
        <taxon>Metazoa</taxon>
        <taxon>Ecdysozoa</taxon>
        <taxon>Nematoda</taxon>
        <taxon>Chromadorea</taxon>
        <taxon>Rhabditida</taxon>
        <taxon>Rhabditina</taxon>
        <taxon>Diplogasteromorpha</taxon>
        <taxon>Diplogasteroidea</taxon>
        <taxon>Neodiplogasteridae</taxon>
        <taxon>Pristionchus</taxon>
    </lineage>
</organism>
<gene>
    <name evidence="1" type="primary">WBGene00279275</name>
</gene>
<dbReference type="AlphaFoldDB" id="A0A2A6CNF9"/>
<dbReference type="Proteomes" id="UP000005239">
    <property type="component" value="Unassembled WGS sequence"/>
</dbReference>
<reference evidence="2" key="1">
    <citation type="journal article" date="2008" name="Nat. Genet.">
        <title>The Pristionchus pacificus genome provides a unique perspective on nematode lifestyle and parasitism.</title>
        <authorList>
            <person name="Dieterich C."/>
            <person name="Clifton S.W."/>
            <person name="Schuster L.N."/>
            <person name="Chinwalla A."/>
            <person name="Delehaunty K."/>
            <person name="Dinkelacker I."/>
            <person name="Fulton L."/>
            <person name="Fulton R."/>
            <person name="Godfrey J."/>
            <person name="Minx P."/>
            <person name="Mitreva M."/>
            <person name="Roeseler W."/>
            <person name="Tian H."/>
            <person name="Witte H."/>
            <person name="Yang S.P."/>
            <person name="Wilson R.K."/>
            <person name="Sommer R.J."/>
        </authorList>
    </citation>
    <scope>NUCLEOTIDE SEQUENCE [LARGE SCALE GENOMIC DNA]</scope>
    <source>
        <strain evidence="2">PS312</strain>
    </source>
</reference>
<accession>A0A8R1UZZ6</accession>
<reference evidence="1" key="2">
    <citation type="submission" date="2022-06" db="UniProtKB">
        <authorList>
            <consortium name="EnsemblMetazoa"/>
        </authorList>
    </citation>
    <scope>IDENTIFICATION</scope>
    <source>
        <strain evidence="1">PS312</strain>
    </source>
</reference>
<evidence type="ECO:0000313" key="2">
    <source>
        <dbReference type="Proteomes" id="UP000005239"/>
    </source>
</evidence>
<accession>A0A2A6CNF9</accession>
<dbReference type="EnsemblMetazoa" id="PPA40906.1">
    <property type="protein sequence ID" value="PPA40906.1"/>
    <property type="gene ID" value="WBGene00279275"/>
</dbReference>
<evidence type="ECO:0000313" key="1">
    <source>
        <dbReference type="EnsemblMetazoa" id="PPA40906.1"/>
    </source>
</evidence>
<protein>
    <submittedName>
        <fullName evidence="1">Uncharacterized protein</fullName>
    </submittedName>
</protein>
<keyword evidence="2" id="KW-1185">Reference proteome</keyword>